<dbReference type="OrthoDB" id="371821at2157"/>
<dbReference type="InterPro" id="IPR002306">
    <property type="entry name" value="Trp-tRNA-ligase"/>
</dbReference>
<comment type="catalytic activity">
    <reaction evidence="8">
        <text>tRNA(Trp) + L-tryptophan + ATP = L-tryptophyl-tRNA(Trp) + AMP + diphosphate + H(+)</text>
        <dbReference type="Rhea" id="RHEA:24080"/>
        <dbReference type="Rhea" id="RHEA-COMP:9671"/>
        <dbReference type="Rhea" id="RHEA-COMP:9705"/>
        <dbReference type="ChEBI" id="CHEBI:15378"/>
        <dbReference type="ChEBI" id="CHEBI:30616"/>
        <dbReference type="ChEBI" id="CHEBI:33019"/>
        <dbReference type="ChEBI" id="CHEBI:57912"/>
        <dbReference type="ChEBI" id="CHEBI:78442"/>
        <dbReference type="ChEBI" id="CHEBI:78535"/>
        <dbReference type="ChEBI" id="CHEBI:456215"/>
        <dbReference type="EC" id="6.1.1.2"/>
    </reaction>
</comment>
<dbReference type="InParanoid" id="D9Q0T6"/>
<evidence type="ECO:0000256" key="9">
    <source>
        <dbReference type="RuleBase" id="RU363036"/>
    </source>
</evidence>
<keyword evidence="6 8" id="KW-0648">Protein biosynthesis</keyword>
<dbReference type="RefSeq" id="WP_013266436.1">
    <property type="nucleotide sequence ID" value="NC_014374.1"/>
</dbReference>
<dbReference type="InterPro" id="IPR002305">
    <property type="entry name" value="aa-tRNA-synth_Ic"/>
</dbReference>
<sequence>MSSEERIDPWGRPDIKDYRRLYEVFGIRPFSEILEKLKSMGVEPSAFMRRGIIFGHRDMDVVLNAWASGEPVAVVTGFMPSGQFHFGHMLTGLQLVFYQRLGFRVFVCMADAEAYAVRRVSREEAIKSALEEFIPNLLALGLDPQRTEFYFQTGREGPYHELIQLFSAKVTFNEMEAIYGDLSPAKVMSALTQAADILHPMLKEYGGYKYVVVPVGADQDPHIRLSRDIATRMKGEIELTPPAATYHKLIRGLDGGKMSKSRPEATIFLTEPIGEAVRKFKVSLTGGRNTAEEQRRLGGEPDKCPVFDQYLYYLVPDDSELSSIESRCRGGALLCGQCKAMGAEKLAKFLEAHQRSLEAYRDKAQSLVELPKY</sequence>
<dbReference type="GeneID" id="9498748"/>
<keyword evidence="4 8" id="KW-0547">Nucleotide-binding</keyword>
<comment type="similarity">
    <text evidence="1 8 9">Belongs to the class-I aminoacyl-tRNA synthetase family.</text>
</comment>
<dbReference type="Pfam" id="PF00579">
    <property type="entry name" value="tRNA-synt_1b"/>
    <property type="match status" value="1"/>
</dbReference>
<dbReference type="HOGENOM" id="CLU_032621_3_0_2"/>
<comment type="caution">
    <text evidence="8">Lacks conserved residue(s) required for the propagation of feature annotation.</text>
</comment>
<keyword evidence="11" id="KW-1185">Reference proteome</keyword>
<dbReference type="Gene3D" id="1.10.240.10">
    <property type="entry name" value="Tyrosyl-Transfer RNA Synthetase"/>
    <property type="match status" value="1"/>
</dbReference>
<feature type="short sequence motif" description="'HIGH' region" evidence="8">
    <location>
        <begin position="80"/>
        <end position="88"/>
    </location>
</feature>
<dbReference type="Proteomes" id="UP000000346">
    <property type="component" value="Chromosome"/>
</dbReference>
<dbReference type="NCBIfam" id="TIGR00233">
    <property type="entry name" value="trpS"/>
    <property type="match status" value="1"/>
</dbReference>
<dbReference type="FunCoup" id="D9Q0T6">
    <property type="interactions" value="229"/>
</dbReference>
<evidence type="ECO:0000256" key="4">
    <source>
        <dbReference type="ARBA" id="ARBA00022741"/>
    </source>
</evidence>
<keyword evidence="2 8" id="KW-0963">Cytoplasm</keyword>
<keyword evidence="7 8" id="KW-0030">Aminoacyl-tRNA synthetase</keyword>
<proteinExistence type="inferred from homology"/>
<dbReference type="GO" id="GO:0005737">
    <property type="term" value="C:cytoplasm"/>
    <property type="evidence" value="ECO:0007669"/>
    <property type="project" value="UniProtKB-SubCell"/>
</dbReference>
<comment type="function">
    <text evidence="8">Catalyzes the attachment of tryptophan to tRNA(Trp).</text>
</comment>
<dbReference type="InterPro" id="IPR020653">
    <property type="entry name" value="Tryptophan-tRNA-ligase_arc"/>
</dbReference>
<dbReference type="PANTHER" id="PTHR10055">
    <property type="entry name" value="TRYPTOPHANYL-TRNA SYNTHETASE"/>
    <property type="match status" value="1"/>
</dbReference>
<accession>D9Q0T6</accession>
<dbReference type="EMBL" id="CP001742">
    <property type="protein sequence ID" value="ADL18924.1"/>
    <property type="molecule type" value="Genomic_DNA"/>
</dbReference>
<gene>
    <name evidence="8" type="primary">trpS</name>
    <name evidence="10" type="ordered locus">ASAC_0517</name>
</gene>
<dbReference type="KEGG" id="asc:ASAC_0517"/>
<evidence type="ECO:0000256" key="6">
    <source>
        <dbReference type="ARBA" id="ARBA00022917"/>
    </source>
</evidence>
<evidence type="ECO:0000256" key="5">
    <source>
        <dbReference type="ARBA" id="ARBA00022840"/>
    </source>
</evidence>
<evidence type="ECO:0000256" key="2">
    <source>
        <dbReference type="ARBA" id="ARBA00022490"/>
    </source>
</evidence>
<dbReference type="AlphaFoldDB" id="D9Q0T6"/>
<dbReference type="STRING" id="666510.ASAC_0517"/>
<dbReference type="EC" id="6.1.1.2" evidence="8"/>
<keyword evidence="3 8" id="KW-0436">Ligase</keyword>
<dbReference type="NCBIfam" id="NF008925">
    <property type="entry name" value="PRK12285.1-2"/>
    <property type="match status" value="1"/>
</dbReference>
<evidence type="ECO:0000256" key="3">
    <source>
        <dbReference type="ARBA" id="ARBA00022598"/>
    </source>
</evidence>
<comment type="subcellular location">
    <subcellularLocation>
        <location evidence="8">Cytoplasm</location>
    </subcellularLocation>
</comment>
<dbReference type="GO" id="GO:0005524">
    <property type="term" value="F:ATP binding"/>
    <property type="evidence" value="ECO:0007669"/>
    <property type="project" value="UniProtKB-UniRule"/>
</dbReference>
<dbReference type="Gene3D" id="3.40.50.620">
    <property type="entry name" value="HUPs"/>
    <property type="match status" value="1"/>
</dbReference>
<evidence type="ECO:0000256" key="7">
    <source>
        <dbReference type="ARBA" id="ARBA00023146"/>
    </source>
</evidence>
<dbReference type="SUPFAM" id="SSF52374">
    <property type="entry name" value="Nucleotidylyl transferase"/>
    <property type="match status" value="1"/>
</dbReference>
<organism evidence="10 11">
    <name type="scientific">Acidilobus saccharovorans (strain DSM 16705 / JCM 18335 / VKM B-2471 / 345-15)</name>
    <dbReference type="NCBI Taxonomy" id="666510"/>
    <lineage>
        <taxon>Archaea</taxon>
        <taxon>Thermoproteota</taxon>
        <taxon>Thermoprotei</taxon>
        <taxon>Acidilobales</taxon>
        <taxon>Acidilobaceae</taxon>
        <taxon>Acidilobus</taxon>
    </lineage>
</organism>
<dbReference type="GO" id="GO:0006436">
    <property type="term" value="P:tryptophanyl-tRNA aminoacylation"/>
    <property type="evidence" value="ECO:0007669"/>
    <property type="project" value="UniProtKB-UniRule"/>
</dbReference>
<dbReference type="PANTHER" id="PTHR10055:SF5">
    <property type="entry name" value="TRYPTOPHAN--TRNA LIGASE"/>
    <property type="match status" value="1"/>
</dbReference>
<dbReference type="HAMAP" id="MF_00140_A">
    <property type="entry name" value="Trp_tRNA_synth_A"/>
    <property type="match status" value="1"/>
</dbReference>
<evidence type="ECO:0000256" key="1">
    <source>
        <dbReference type="ARBA" id="ARBA00005594"/>
    </source>
</evidence>
<evidence type="ECO:0000256" key="8">
    <source>
        <dbReference type="HAMAP-Rule" id="MF_00140"/>
    </source>
</evidence>
<protein>
    <recommendedName>
        <fullName evidence="8">Tryptophan--tRNA ligase</fullName>
        <ecNumber evidence="8">6.1.1.2</ecNumber>
    </recommendedName>
    <alternativeName>
        <fullName evidence="8">Tryptophanyl-tRNA synthetase</fullName>
        <shortName evidence="8">TrpRS</shortName>
    </alternativeName>
</protein>
<evidence type="ECO:0000313" key="10">
    <source>
        <dbReference type="EMBL" id="ADL18924.1"/>
    </source>
</evidence>
<keyword evidence="5 8" id="KW-0067">ATP-binding</keyword>
<dbReference type="PRINTS" id="PR01039">
    <property type="entry name" value="TRNASYNTHTRP"/>
</dbReference>
<reference evidence="10 11" key="1">
    <citation type="journal article" date="2010" name="Appl. Environ. Microbiol.">
        <title>The genome sequence of the crenarchaeon Acidilobus saccharovorans supports a new order, Acidilobales, and suggests an important ecological role in terrestrial acidic hot springs.</title>
        <authorList>
            <person name="Mardanov A.V."/>
            <person name="Svetlitchnyi V.A."/>
            <person name="Beletsky A.V."/>
            <person name="Prokofeva M.I."/>
            <person name="Bonch-Osmolovskaya E.A."/>
            <person name="Ravin N.V."/>
            <person name="Skryabin K.G."/>
        </authorList>
    </citation>
    <scope>NUCLEOTIDE SEQUENCE [LARGE SCALE GENOMIC DNA]</scope>
    <source>
        <strain evidence="11">DSM 16705 / JCM 18335 / VKM B-2471 / 345-15</strain>
    </source>
</reference>
<dbReference type="eggNOG" id="arCOG01887">
    <property type="taxonomic scope" value="Archaea"/>
</dbReference>
<dbReference type="GO" id="GO:0004830">
    <property type="term" value="F:tryptophan-tRNA ligase activity"/>
    <property type="evidence" value="ECO:0007669"/>
    <property type="project" value="UniProtKB-UniRule"/>
</dbReference>
<name>D9Q0T6_ACIS3</name>
<evidence type="ECO:0000313" key="11">
    <source>
        <dbReference type="Proteomes" id="UP000000346"/>
    </source>
</evidence>
<dbReference type="InterPro" id="IPR014729">
    <property type="entry name" value="Rossmann-like_a/b/a_fold"/>
</dbReference>
<dbReference type="FunFam" id="3.40.50.620:FF:000207">
    <property type="entry name" value="Tryptophan--tRNA ligase"/>
    <property type="match status" value="1"/>
</dbReference>